<keyword evidence="2" id="KW-1185">Reference proteome</keyword>
<evidence type="ECO:0000313" key="1">
    <source>
        <dbReference type="EMBL" id="MCO6415858.1"/>
    </source>
</evidence>
<dbReference type="InterPro" id="IPR012337">
    <property type="entry name" value="RNaseH-like_sf"/>
</dbReference>
<evidence type="ECO:0000313" key="2">
    <source>
        <dbReference type="Proteomes" id="UP001523392"/>
    </source>
</evidence>
<dbReference type="SUPFAM" id="SSF53098">
    <property type="entry name" value="Ribonuclease H-like"/>
    <property type="match status" value="1"/>
</dbReference>
<protein>
    <submittedName>
        <fullName evidence="1">Transcriptional regulator</fullName>
    </submittedName>
</protein>
<reference evidence="1 2" key="1">
    <citation type="submission" date="2021-12" db="EMBL/GenBank/DDBJ databases">
        <title>Siccirubricoccus leaddurans sp. nov., a high concentration Zn2+ tolerance bacterium.</title>
        <authorList>
            <person name="Cao Y."/>
        </authorList>
    </citation>
    <scope>NUCLEOTIDE SEQUENCE [LARGE SCALE GENOMIC DNA]</scope>
    <source>
        <strain evidence="1 2">KC 17139</strain>
    </source>
</reference>
<dbReference type="EMBL" id="JAFIRR010000037">
    <property type="protein sequence ID" value="MCO6415858.1"/>
    <property type="molecule type" value="Genomic_DNA"/>
</dbReference>
<sequence length="205" mass="22800">MRARIALFEDAPEPKLSSMIVFIDFEASSLGKHGFPIEVGWAAEDGAEEVHLIVPAPGWAEWSPEAESIHRIALDTLMREGTPHDVVAQRMVDILTGHELYASAPSWDGQWLSKLLRAAGLPRHALRLRGSYEIQREAALAALERGGVPVGVRRDLLDGILEPARQAAKAEVPAHRALEDARRELRLWRDVVCQAENVATRWAKR</sequence>
<dbReference type="RefSeq" id="WP_252952471.1">
    <property type="nucleotide sequence ID" value="NZ_JAFIRR010000037.1"/>
</dbReference>
<accession>A0ABT1D1S9</accession>
<dbReference type="Gene3D" id="3.30.420.10">
    <property type="entry name" value="Ribonuclease H-like superfamily/Ribonuclease H"/>
    <property type="match status" value="1"/>
</dbReference>
<dbReference type="InterPro" id="IPR036397">
    <property type="entry name" value="RNaseH_sf"/>
</dbReference>
<name>A0ABT1D1S9_9PROT</name>
<proteinExistence type="predicted"/>
<comment type="caution">
    <text evidence="1">The sequence shown here is derived from an EMBL/GenBank/DDBJ whole genome shotgun (WGS) entry which is preliminary data.</text>
</comment>
<gene>
    <name evidence="1" type="ORF">JYK14_06670</name>
</gene>
<organism evidence="1 2">
    <name type="scientific">Siccirubricoccus soli</name>
    <dbReference type="NCBI Taxonomy" id="2899147"/>
    <lineage>
        <taxon>Bacteria</taxon>
        <taxon>Pseudomonadati</taxon>
        <taxon>Pseudomonadota</taxon>
        <taxon>Alphaproteobacteria</taxon>
        <taxon>Acetobacterales</taxon>
        <taxon>Roseomonadaceae</taxon>
        <taxon>Siccirubricoccus</taxon>
    </lineage>
</organism>
<dbReference type="Proteomes" id="UP001523392">
    <property type="component" value="Unassembled WGS sequence"/>
</dbReference>